<dbReference type="EMBL" id="JASNJD010000002">
    <property type="protein sequence ID" value="MDK3016852.1"/>
    <property type="molecule type" value="Genomic_DNA"/>
</dbReference>
<gene>
    <name evidence="3" type="ORF">QO033_04135</name>
</gene>
<dbReference type="SUPFAM" id="SSF53474">
    <property type="entry name" value="alpha/beta-Hydrolases"/>
    <property type="match status" value="1"/>
</dbReference>
<evidence type="ECO:0000313" key="4">
    <source>
        <dbReference type="Proteomes" id="UP001243757"/>
    </source>
</evidence>
<evidence type="ECO:0000259" key="2">
    <source>
        <dbReference type="Pfam" id="PF20434"/>
    </source>
</evidence>
<dbReference type="Pfam" id="PF20434">
    <property type="entry name" value="BD-FAE"/>
    <property type="match status" value="1"/>
</dbReference>
<evidence type="ECO:0000256" key="1">
    <source>
        <dbReference type="ARBA" id="ARBA00022801"/>
    </source>
</evidence>
<comment type="caution">
    <text evidence="3">The sequence shown here is derived from an EMBL/GenBank/DDBJ whole genome shotgun (WGS) entry which is preliminary data.</text>
</comment>
<dbReference type="GO" id="GO:0016787">
    <property type="term" value="F:hydrolase activity"/>
    <property type="evidence" value="ECO:0007669"/>
    <property type="project" value="UniProtKB-KW"/>
</dbReference>
<dbReference type="Proteomes" id="UP001243757">
    <property type="component" value="Unassembled WGS sequence"/>
</dbReference>
<evidence type="ECO:0000313" key="3">
    <source>
        <dbReference type="EMBL" id="MDK3016852.1"/>
    </source>
</evidence>
<accession>A0ABT7EWX4</accession>
<dbReference type="PANTHER" id="PTHR48081">
    <property type="entry name" value="AB HYDROLASE SUPERFAMILY PROTEIN C4A8.06C"/>
    <property type="match status" value="1"/>
</dbReference>
<dbReference type="InterPro" id="IPR029058">
    <property type="entry name" value="AB_hydrolase_fold"/>
</dbReference>
<sequence length="294" mass="33250">MPLYREFNSQEELDWEYCPEARLDDPKAFDKIIAQRQVLAEAARQDLTERQADIPYGPTLLERMDFYPASSGGPAMIFIHGGYWFDARLRKENYIWIAKGLNQAGVNVFIIDYQVCPLVTVDEITRQCRAAVAHVYRNAKRFDIDPDRLHVTGNSAGGHLTAMVAITDWVGDYGLPADIVKSGYPISGLYDLEPFRWTWLQPKIQLTGQQIRRNSPMFLVREDLPPLLISWGAEESDEFWRQSRDFGAAWAASGNDMQLSPQPGCNHSSAISGFADAGSELCRMILGHMENTWG</sequence>
<proteinExistence type="predicted"/>
<dbReference type="PANTHER" id="PTHR48081:SF33">
    <property type="entry name" value="KYNURENINE FORMAMIDASE"/>
    <property type="match status" value="1"/>
</dbReference>
<name>A0ABT7EWX4_9RHOB</name>
<dbReference type="Gene3D" id="3.40.50.1820">
    <property type="entry name" value="alpha/beta hydrolase"/>
    <property type="match status" value="1"/>
</dbReference>
<dbReference type="RefSeq" id="WP_284479665.1">
    <property type="nucleotide sequence ID" value="NZ_JASNJD010000002.1"/>
</dbReference>
<feature type="domain" description="BD-FAE-like" evidence="2">
    <location>
        <begin position="73"/>
        <end position="237"/>
    </location>
</feature>
<reference evidence="3 4" key="1">
    <citation type="submission" date="2023-05" db="EMBL/GenBank/DDBJ databases">
        <title>Pseudodonghicola sp. nov.</title>
        <authorList>
            <person name="Huang J."/>
        </authorList>
    </citation>
    <scope>NUCLEOTIDE SEQUENCE [LARGE SCALE GENOMIC DNA]</scope>
    <source>
        <strain evidence="3 4">IC7</strain>
    </source>
</reference>
<organism evidence="3 4">
    <name type="scientific">Pseudodonghicola flavimaris</name>
    <dbReference type="NCBI Taxonomy" id="3050036"/>
    <lineage>
        <taxon>Bacteria</taxon>
        <taxon>Pseudomonadati</taxon>
        <taxon>Pseudomonadota</taxon>
        <taxon>Alphaproteobacteria</taxon>
        <taxon>Rhodobacterales</taxon>
        <taxon>Paracoccaceae</taxon>
        <taxon>Pseudodonghicola</taxon>
    </lineage>
</organism>
<dbReference type="InterPro" id="IPR049492">
    <property type="entry name" value="BD-FAE-like_dom"/>
</dbReference>
<keyword evidence="1 3" id="KW-0378">Hydrolase</keyword>
<protein>
    <submittedName>
        <fullName evidence="3">Alpha/beta hydrolase</fullName>
    </submittedName>
</protein>
<dbReference type="InterPro" id="IPR050300">
    <property type="entry name" value="GDXG_lipolytic_enzyme"/>
</dbReference>
<keyword evidence="4" id="KW-1185">Reference proteome</keyword>